<evidence type="ECO:0008006" key="5">
    <source>
        <dbReference type="Google" id="ProtNLM"/>
    </source>
</evidence>
<dbReference type="AlphaFoldDB" id="A0AAW3EEI2"/>
<dbReference type="RefSeq" id="WP_005976782.1">
    <property type="nucleotide sequence ID" value="NZ_JQHP01000011.1"/>
</dbReference>
<dbReference type="EMBL" id="JQHP01000011">
    <property type="protein sequence ID" value="KFX03714.1"/>
    <property type="molecule type" value="Genomic_DNA"/>
</dbReference>
<organism evidence="1 3">
    <name type="scientific">Pectobacterium wasabiae</name>
    <dbReference type="NCBI Taxonomy" id="55208"/>
    <lineage>
        <taxon>Bacteria</taxon>
        <taxon>Pseudomonadati</taxon>
        <taxon>Pseudomonadota</taxon>
        <taxon>Gammaproteobacteria</taxon>
        <taxon>Enterobacterales</taxon>
        <taxon>Pectobacteriaceae</taxon>
        <taxon>Pectobacterium</taxon>
    </lineage>
</organism>
<evidence type="ECO:0000313" key="3">
    <source>
        <dbReference type="Proteomes" id="UP000029257"/>
    </source>
</evidence>
<protein>
    <recommendedName>
        <fullName evidence="5">SMI1/KNR4 family protein</fullName>
    </recommendedName>
</protein>
<sequence length="145" mass="16466">MKKTIELASTYGEAKRLDIDLSKCISAINNFGYFSSDELICFLQEYNGLQGYHSAYKNNDGMSKLFYINPEKAMTEIYKDQVEDYEKITQCSLFPIGECDNGHIILMYGNGAIYGVFDECVYKYGQDIESCFDALINGKEEISIS</sequence>
<evidence type="ECO:0000313" key="1">
    <source>
        <dbReference type="EMBL" id="KFX03714.1"/>
    </source>
</evidence>
<evidence type="ECO:0000313" key="4">
    <source>
        <dbReference type="Proteomes" id="UP000029436"/>
    </source>
</evidence>
<dbReference type="EMBL" id="JQOH01000010">
    <property type="protein sequence ID" value="KGA27065.1"/>
    <property type="molecule type" value="Genomic_DNA"/>
</dbReference>
<dbReference type="Proteomes" id="UP000029436">
    <property type="component" value="Unassembled WGS sequence"/>
</dbReference>
<dbReference type="Pfam" id="PF14433">
    <property type="entry name" value="SUKH-3"/>
    <property type="match status" value="1"/>
</dbReference>
<name>A0AAW3EEI2_9GAMM</name>
<keyword evidence="4" id="KW-1185">Reference proteome</keyword>
<dbReference type="InterPro" id="IPR025850">
    <property type="entry name" value="SUKH-3"/>
</dbReference>
<gene>
    <name evidence="1" type="ORF">JV38_19025</name>
    <name evidence="2" type="ORF">KU73_19020</name>
</gene>
<proteinExistence type="predicted"/>
<reference evidence="3 4" key="1">
    <citation type="submission" date="2014-08" db="EMBL/GenBank/DDBJ databases">
        <title>Genome sequences of NCPPB Pectobacterium isolates.</title>
        <authorList>
            <person name="Glover R.H."/>
            <person name="Sapp M."/>
            <person name="Elphinstone J."/>
        </authorList>
    </citation>
    <scope>NUCLEOTIDE SEQUENCE [LARGE SCALE GENOMIC DNA]</scope>
    <source>
        <strain evidence="1 3">NCPPB 3701</strain>
        <strain evidence="2 4">NCPPB3702</strain>
    </source>
</reference>
<comment type="caution">
    <text evidence="1">The sequence shown here is derived from an EMBL/GenBank/DDBJ whole genome shotgun (WGS) entry which is preliminary data.</text>
</comment>
<evidence type="ECO:0000313" key="2">
    <source>
        <dbReference type="EMBL" id="KGA27065.1"/>
    </source>
</evidence>
<dbReference type="Proteomes" id="UP000029257">
    <property type="component" value="Unassembled WGS sequence"/>
</dbReference>
<accession>A0AAW3EEI2</accession>